<dbReference type="InterPro" id="IPR023299">
    <property type="entry name" value="ATPase_P-typ_cyto_dom_N"/>
</dbReference>
<evidence type="ECO:0000256" key="7">
    <source>
        <dbReference type="ARBA" id="ARBA00022967"/>
    </source>
</evidence>
<dbReference type="SUPFAM" id="SSF55008">
    <property type="entry name" value="HMA, heavy metal-associated domain"/>
    <property type="match status" value="1"/>
</dbReference>
<dbReference type="Pfam" id="PF00403">
    <property type="entry name" value="HMA"/>
    <property type="match status" value="1"/>
</dbReference>
<evidence type="ECO:0000256" key="9">
    <source>
        <dbReference type="ARBA" id="ARBA00023136"/>
    </source>
</evidence>
<dbReference type="InterPro" id="IPR059000">
    <property type="entry name" value="ATPase_P-type_domA"/>
</dbReference>
<dbReference type="Gene3D" id="2.70.150.10">
    <property type="entry name" value="Calcium-transporting ATPase, cytoplasmic transduction domain A"/>
    <property type="match status" value="1"/>
</dbReference>
<dbReference type="InterPro" id="IPR036412">
    <property type="entry name" value="HAD-like_sf"/>
</dbReference>
<keyword evidence="6 10" id="KW-0067">ATP-binding</keyword>
<evidence type="ECO:0000256" key="1">
    <source>
        <dbReference type="ARBA" id="ARBA00004651"/>
    </source>
</evidence>
<dbReference type="Pfam" id="PF00122">
    <property type="entry name" value="E1-E2_ATPase"/>
    <property type="match status" value="1"/>
</dbReference>
<keyword evidence="9 10" id="KW-0472">Membrane</keyword>
<feature type="domain" description="HMA" evidence="11">
    <location>
        <begin position="11"/>
        <end position="75"/>
    </location>
</feature>
<evidence type="ECO:0000256" key="2">
    <source>
        <dbReference type="ARBA" id="ARBA00006024"/>
    </source>
</evidence>
<accession>A0ABW4FQ24</accession>
<dbReference type="SFLD" id="SFLDS00003">
    <property type="entry name" value="Haloacid_Dehalogenase"/>
    <property type="match status" value="1"/>
</dbReference>
<dbReference type="InterPro" id="IPR023214">
    <property type="entry name" value="HAD_sf"/>
</dbReference>
<feature type="transmembrane region" description="Helical" evidence="10">
    <location>
        <begin position="160"/>
        <end position="183"/>
    </location>
</feature>
<feature type="transmembrane region" description="Helical" evidence="10">
    <location>
        <begin position="355"/>
        <end position="374"/>
    </location>
</feature>
<keyword evidence="10" id="KW-1003">Cell membrane</keyword>
<dbReference type="PANTHER" id="PTHR43520">
    <property type="entry name" value="ATP7, ISOFORM B"/>
    <property type="match status" value="1"/>
</dbReference>
<evidence type="ECO:0000256" key="8">
    <source>
        <dbReference type="ARBA" id="ARBA00022989"/>
    </source>
</evidence>
<dbReference type="Gene3D" id="3.40.50.1000">
    <property type="entry name" value="HAD superfamily/HAD-like"/>
    <property type="match status" value="1"/>
</dbReference>
<dbReference type="InterPro" id="IPR044492">
    <property type="entry name" value="P_typ_ATPase_HD_dom"/>
</dbReference>
<comment type="similarity">
    <text evidence="2 10">Belongs to the cation transport ATPase (P-type) (TC 3.A.3) family. Type IB subfamily.</text>
</comment>
<dbReference type="Gene3D" id="3.40.1110.10">
    <property type="entry name" value="Calcium-transporting ATPase, cytoplasmic domain N"/>
    <property type="match status" value="1"/>
</dbReference>
<dbReference type="NCBIfam" id="TIGR01525">
    <property type="entry name" value="ATPase-IB_hvy"/>
    <property type="match status" value="1"/>
</dbReference>
<evidence type="ECO:0000313" key="13">
    <source>
        <dbReference type="Proteomes" id="UP001597145"/>
    </source>
</evidence>
<keyword evidence="4 10" id="KW-0479">Metal-binding</keyword>
<organism evidence="12 13">
    <name type="scientific">Pseudonocardia aurantiaca</name>
    <dbReference type="NCBI Taxonomy" id="75290"/>
    <lineage>
        <taxon>Bacteria</taxon>
        <taxon>Bacillati</taxon>
        <taxon>Actinomycetota</taxon>
        <taxon>Actinomycetes</taxon>
        <taxon>Pseudonocardiales</taxon>
        <taxon>Pseudonocardiaceae</taxon>
        <taxon>Pseudonocardia</taxon>
    </lineage>
</organism>
<proteinExistence type="inferred from homology"/>
<dbReference type="InterPro" id="IPR036163">
    <property type="entry name" value="HMA_dom_sf"/>
</dbReference>
<evidence type="ECO:0000256" key="6">
    <source>
        <dbReference type="ARBA" id="ARBA00022840"/>
    </source>
</evidence>
<feature type="transmembrane region" description="Helical" evidence="10">
    <location>
        <begin position="122"/>
        <end position="140"/>
    </location>
</feature>
<gene>
    <name evidence="12" type="ORF">ACFSCY_24360</name>
</gene>
<feature type="transmembrane region" description="Helical" evidence="10">
    <location>
        <begin position="203"/>
        <end position="221"/>
    </location>
</feature>
<feature type="transmembrane region" description="Helical" evidence="10">
    <location>
        <begin position="386"/>
        <end position="410"/>
    </location>
</feature>
<evidence type="ECO:0000256" key="5">
    <source>
        <dbReference type="ARBA" id="ARBA00022741"/>
    </source>
</evidence>
<dbReference type="InterPro" id="IPR008250">
    <property type="entry name" value="ATPase_P-typ_transduc_dom_A_sf"/>
</dbReference>
<sequence>MTAVAPEVGSSGTELIVDGMTCGACANRVERALRKVDGVQASVNYATGRAAVTHPAGMRRDELVAVIERAGYTARPPEPDTAEEDADHNREQAALLQRLAVCAALSVPVIVLSMAPALQFPLWQWTALGLTAPVAVWGALPFHRAALANLRHGAATMDTLVSVGTLAAFVWSVYAMVLGTAGGPGYTHAFELTVAPTDGAGQVYLEVAAGVTTFVLAGRFLEARARRRSGAALRGLLALAAADARVLRDGREHRVPTDRLAVGDVFVVRPGERIATDGVIVEGSAAVDTAALTGEPVPVDVKPGTDLVGGCIALDGRLVVRATRVGADTQLARTAALVEQAQNGKAAVQRLADRVCGEFVPVVLMLAAATWGFWSGAGAGAGTAFAAATAVLIVACPCALGLATPTALLVGTGRAAQLGVLVTGPAVLESTRRVDTVVLDKTGTVTTGEMSVVDVVPAAGESLDALLAVAGALADTSTHPVAQAVARHAGRSAVAVHDVAMHDVVALDGLGVQGRTTDGEVLLGSSRLLQERGIELPEELAAALAEAAAAGRSGVALAWGGRARAVAVVADTVRPTSAAAVAELRGLGLEPVLVTGDGPGAARAVADAVGITTVVADALPTEKVEVVARLQAEGKVVAMVGDGVNDAAALAQADLGMAMGTGTQIAISAADITLVRADLTAAVDAVRLSRRTLAVIKGNLVWAFGYNVVALPVAAAGMLHPMLAGATMAASSVFVVSNSLRLARWRRRP</sequence>
<feature type="transmembrane region" description="Helical" evidence="10">
    <location>
        <begin position="700"/>
        <end position="719"/>
    </location>
</feature>
<evidence type="ECO:0000256" key="10">
    <source>
        <dbReference type="RuleBase" id="RU362081"/>
    </source>
</evidence>
<dbReference type="PRINTS" id="PR00119">
    <property type="entry name" value="CATATPASE"/>
</dbReference>
<dbReference type="PROSITE" id="PS00154">
    <property type="entry name" value="ATPASE_E1_E2"/>
    <property type="match status" value="1"/>
</dbReference>
<keyword evidence="13" id="KW-1185">Reference proteome</keyword>
<dbReference type="Proteomes" id="UP001597145">
    <property type="component" value="Unassembled WGS sequence"/>
</dbReference>
<dbReference type="PROSITE" id="PS01047">
    <property type="entry name" value="HMA_1"/>
    <property type="match status" value="1"/>
</dbReference>
<keyword evidence="7" id="KW-1278">Translocase</keyword>
<keyword evidence="8 10" id="KW-1133">Transmembrane helix</keyword>
<reference evidence="13" key="1">
    <citation type="journal article" date="2019" name="Int. J. Syst. Evol. Microbiol.">
        <title>The Global Catalogue of Microorganisms (GCM) 10K type strain sequencing project: providing services to taxonomists for standard genome sequencing and annotation.</title>
        <authorList>
            <consortium name="The Broad Institute Genomics Platform"/>
            <consortium name="The Broad Institute Genome Sequencing Center for Infectious Disease"/>
            <person name="Wu L."/>
            <person name="Ma J."/>
        </authorList>
    </citation>
    <scope>NUCLEOTIDE SEQUENCE [LARGE SCALE GENOMIC DNA]</scope>
    <source>
        <strain evidence="13">JCM 12165</strain>
    </source>
</reference>
<dbReference type="InterPro" id="IPR027256">
    <property type="entry name" value="P-typ_ATPase_IB"/>
</dbReference>
<comment type="subcellular location">
    <subcellularLocation>
        <location evidence="1">Cell membrane</location>
        <topology evidence="1">Multi-pass membrane protein</topology>
    </subcellularLocation>
</comment>
<name>A0ABW4FQ24_9PSEU</name>
<dbReference type="NCBIfam" id="TIGR01494">
    <property type="entry name" value="ATPase_P-type"/>
    <property type="match status" value="1"/>
</dbReference>
<evidence type="ECO:0000256" key="4">
    <source>
        <dbReference type="ARBA" id="ARBA00022723"/>
    </source>
</evidence>
<keyword evidence="3 10" id="KW-0812">Transmembrane</keyword>
<dbReference type="InterPro" id="IPR018303">
    <property type="entry name" value="ATPase_P-typ_P_site"/>
</dbReference>
<dbReference type="InterPro" id="IPR006121">
    <property type="entry name" value="HMA_dom"/>
</dbReference>
<dbReference type="PANTHER" id="PTHR43520:SF8">
    <property type="entry name" value="P-TYPE CU(+) TRANSPORTER"/>
    <property type="match status" value="1"/>
</dbReference>
<evidence type="ECO:0000259" key="11">
    <source>
        <dbReference type="PROSITE" id="PS50846"/>
    </source>
</evidence>
<dbReference type="InterPro" id="IPR017969">
    <property type="entry name" value="Heavy-metal-associated_CS"/>
</dbReference>
<comment type="caution">
    <text evidence="12">The sequence shown here is derived from an EMBL/GenBank/DDBJ whole genome shotgun (WGS) entry which is preliminary data.</text>
</comment>
<protein>
    <submittedName>
        <fullName evidence="12">Heavy metal translocating P-type ATPase</fullName>
    </submittedName>
</protein>
<dbReference type="EMBL" id="JBHUCP010000018">
    <property type="protein sequence ID" value="MFD1532564.1"/>
    <property type="molecule type" value="Genomic_DNA"/>
</dbReference>
<dbReference type="SUPFAM" id="SSF81653">
    <property type="entry name" value="Calcium ATPase, transduction domain A"/>
    <property type="match status" value="1"/>
</dbReference>
<dbReference type="Gene3D" id="3.30.70.100">
    <property type="match status" value="1"/>
</dbReference>
<dbReference type="NCBIfam" id="TIGR01511">
    <property type="entry name" value="ATPase-IB1_Cu"/>
    <property type="match status" value="1"/>
</dbReference>
<keyword evidence="5 10" id="KW-0547">Nucleotide-binding</keyword>
<evidence type="ECO:0000313" key="12">
    <source>
        <dbReference type="EMBL" id="MFD1532564.1"/>
    </source>
</evidence>
<dbReference type="RefSeq" id="WP_343986148.1">
    <property type="nucleotide sequence ID" value="NZ_BAAAJG010000027.1"/>
</dbReference>
<dbReference type="SUPFAM" id="SSF56784">
    <property type="entry name" value="HAD-like"/>
    <property type="match status" value="1"/>
</dbReference>
<dbReference type="SFLD" id="SFLDG00002">
    <property type="entry name" value="C1.7:_P-type_atpase_like"/>
    <property type="match status" value="1"/>
</dbReference>
<dbReference type="CDD" id="cd00371">
    <property type="entry name" value="HMA"/>
    <property type="match status" value="1"/>
</dbReference>
<dbReference type="SUPFAM" id="SSF81665">
    <property type="entry name" value="Calcium ATPase, transmembrane domain M"/>
    <property type="match status" value="1"/>
</dbReference>
<dbReference type="Pfam" id="PF00702">
    <property type="entry name" value="Hydrolase"/>
    <property type="match status" value="1"/>
</dbReference>
<dbReference type="PROSITE" id="PS50846">
    <property type="entry name" value="HMA_2"/>
    <property type="match status" value="1"/>
</dbReference>
<evidence type="ECO:0000256" key="3">
    <source>
        <dbReference type="ARBA" id="ARBA00022692"/>
    </source>
</evidence>
<dbReference type="SFLD" id="SFLDF00027">
    <property type="entry name" value="p-type_atpase"/>
    <property type="match status" value="1"/>
</dbReference>
<dbReference type="PRINTS" id="PR00120">
    <property type="entry name" value="HATPASE"/>
</dbReference>
<dbReference type="InterPro" id="IPR023298">
    <property type="entry name" value="ATPase_P-typ_TM_dom_sf"/>
</dbReference>
<feature type="transmembrane region" description="Helical" evidence="10">
    <location>
        <begin position="725"/>
        <end position="743"/>
    </location>
</feature>
<feature type="transmembrane region" description="Helical" evidence="10">
    <location>
        <begin position="99"/>
        <end position="116"/>
    </location>
</feature>
<dbReference type="InterPro" id="IPR001757">
    <property type="entry name" value="P_typ_ATPase"/>
</dbReference>